<dbReference type="PANTHER" id="PTHR24223">
    <property type="entry name" value="ATP-BINDING CASSETTE SUB-FAMILY C"/>
    <property type="match status" value="1"/>
</dbReference>
<evidence type="ECO:0000256" key="2">
    <source>
        <dbReference type="ARBA" id="ARBA00022840"/>
    </source>
</evidence>
<dbReference type="InterPro" id="IPR027417">
    <property type="entry name" value="P-loop_NTPase"/>
</dbReference>
<evidence type="ECO:0000256" key="1">
    <source>
        <dbReference type="ARBA" id="ARBA00022741"/>
    </source>
</evidence>
<dbReference type="Proteomes" id="UP000237347">
    <property type="component" value="Unassembled WGS sequence"/>
</dbReference>
<evidence type="ECO:0000259" key="4">
    <source>
        <dbReference type="PROSITE" id="PS50893"/>
    </source>
</evidence>
<dbReference type="GO" id="GO:0005524">
    <property type="term" value="F:ATP binding"/>
    <property type="evidence" value="ECO:0007669"/>
    <property type="project" value="UniProtKB-KW"/>
</dbReference>
<keyword evidence="6" id="KW-1185">Reference proteome</keyword>
<keyword evidence="1" id="KW-0547">Nucleotide-binding</keyword>
<proteinExistence type="predicted"/>
<dbReference type="GO" id="GO:0042626">
    <property type="term" value="F:ATPase-coupled transmembrane transporter activity"/>
    <property type="evidence" value="ECO:0007669"/>
    <property type="project" value="TreeGrafter"/>
</dbReference>
<dbReference type="InterPro" id="IPR050173">
    <property type="entry name" value="ABC_transporter_C-like"/>
</dbReference>
<dbReference type="InterPro" id="IPR003439">
    <property type="entry name" value="ABC_transporter-like_ATP-bd"/>
</dbReference>
<keyword evidence="3" id="KW-0812">Transmembrane</keyword>
<feature type="domain" description="ABC transporter" evidence="4">
    <location>
        <begin position="79"/>
        <end position="357"/>
    </location>
</feature>
<dbReference type="GO" id="GO:0016020">
    <property type="term" value="C:membrane"/>
    <property type="evidence" value="ECO:0007669"/>
    <property type="project" value="TreeGrafter"/>
</dbReference>
<reference evidence="5 6" key="1">
    <citation type="journal article" date="2018" name="Sci. Data">
        <title>The draft genome sequence of cork oak.</title>
        <authorList>
            <person name="Ramos A.M."/>
            <person name="Usie A."/>
            <person name="Barbosa P."/>
            <person name="Barros P.M."/>
            <person name="Capote T."/>
            <person name="Chaves I."/>
            <person name="Simoes F."/>
            <person name="Abreu I."/>
            <person name="Carrasquinho I."/>
            <person name="Faro C."/>
            <person name="Guimaraes J.B."/>
            <person name="Mendonca D."/>
            <person name="Nobrega F."/>
            <person name="Rodrigues L."/>
            <person name="Saibo N.J.M."/>
            <person name="Varela M.C."/>
            <person name="Egas C."/>
            <person name="Matos J."/>
            <person name="Miguel C.M."/>
            <person name="Oliveira M.M."/>
            <person name="Ricardo C.P."/>
            <person name="Goncalves S."/>
        </authorList>
    </citation>
    <scope>NUCLEOTIDE SEQUENCE [LARGE SCALE GENOMIC DNA]</scope>
    <source>
        <strain evidence="6">cv. HL8</strain>
    </source>
</reference>
<dbReference type="GO" id="GO:0016887">
    <property type="term" value="F:ATP hydrolysis activity"/>
    <property type="evidence" value="ECO:0007669"/>
    <property type="project" value="InterPro"/>
</dbReference>
<gene>
    <name evidence="5" type="primary">ABCC10_10</name>
    <name evidence="5" type="ORF">CFP56_029200</name>
</gene>
<protein>
    <submittedName>
        <fullName evidence="5">Abc transporter c family member 10</fullName>
    </submittedName>
</protein>
<dbReference type="Gene3D" id="3.40.50.300">
    <property type="entry name" value="P-loop containing nucleotide triphosphate hydrolases"/>
    <property type="match status" value="1"/>
</dbReference>
<evidence type="ECO:0000313" key="6">
    <source>
        <dbReference type="Proteomes" id="UP000237347"/>
    </source>
</evidence>
<dbReference type="SUPFAM" id="SSF52540">
    <property type="entry name" value="P-loop containing nucleoside triphosphate hydrolases"/>
    <property type="match status" value="1"/>
</dbReference>
<dbReference type="AlphaFoldDB" id="A0AAW0MBE7"/>
<evidence type="ECO:0000313" key="5">
    <source>
        <dbReference type="EMBL" id="KAK7860829.1"/>
    </source>
</evidence>
<feature type="transmembrane region" description="Helical" evidence="3">
    <location>
        <begin position="335"/>
        <end position="354"/>
    </location>
</feature>
<comment type="caution">
    <text evidence="5">The sequence shown here is derived from an EMBL/GenBank/DDBJ whole genome shotgun (WGS) entry which is preliminary data.</text>
</comment>
<dbReference type="EMBL" id="PKMF04000004">
    <property type="protein sequence ID" value="KAK7860829.1"/>
    <property type="molecule type" value="Genomic_DNA"/>
</dbReference>
<organism evidence="5 6">
    <name type="scientific">Quercus suber</name>
    <name type="common">Cork oak</name>
    <dbReference type="NCBI Taxonomy" id="58331"/>
    <lineage>
        <taxon>Eukaryota</taxon>
        <taxon>Viridiplantae</taxon>
        <taxon>Streptophyta</taxon>
        <taxon>Embryophyta</taxon>
        <taxon>Tracheophyta</taxon>
        <taxon>Spermatophyta</taxon>
        <taxon>Magnoliopsida</taxon>
        <taxon>eudicotyledons</taxon>
        <taxon>Gunneridae</taxon>
        <taxon>Pentapetalae</taxon>
        <taxon>rosids</taxon>
        <taxon>fabids</taxon>
        <taxon>Fagales</taxon>
        <taxon>Fagaceae</taxon>
        <taxon>Quercus</taxon>
    </lineage>
</organism>
<evidence type="ECO:0000256" key="3">
    <source>
        <dbReference type="SAM" id="Phobius"/>
    </source>
</evidence>
<name>A0AAW0MBE7_QUESU</name>
<dbReference type="Pfam" id="PF00005">
    <property type="entry name" value="ABC_tran"/>
    <property type="match status" value="1"/>
</dbReference>
<keyword evidence="3" id="KW-1133">Transmembrane helix</keyword>
<dbReference type="PANTHER" id="PTHR24223:SF263">
    <property type="entry name" value="ABC-TYPE XENOBIOTIC TRANSPORTER"/>
    <property type="match status" value="1"/>
</dbReference>
<keyword evidence="3" id="KW-0472">Membrane</keyword>
<keyword evidence="2" id="KW-0067">ATP-binding</keyword>
<sequence length="360" mass="40722">MNFVTVDAHRIANMVNISSSAYCIITMSKKNKAHGGTRYKIKGHYIVSCKFEGLEAVCFGRNILRIAKETRSRVDISNSNTKRVLFYFVLYQLPYFGDATALEFHSLPVTLHIVQELLIRMIPNVAEVFIETKVSLTRILKFLVAPKLQNRYARQKCNEKELEQSIFIKATEISCETNLAKAVLRKINLEVKPGEKVAICGEEDSVWIQTGSIQENILFGYPLDSHRYQELLTKCSLIKDLEMLPVGDQIEIGVRCVTLSGGEKQWVQLARALYQDADVYLLDDPFSAVDAHTATSLFNEYVMEAMSVKTVLLVTHQVDFLPLFDSILVGISVKLLLLSLCVCVLVLLNIHILLDYDHDL</sequence>
<dbReference type="PROSITE" id="PS50893">
    <property type="entry name" value="ABC_TRANSPORTER_2"/>
    <property type="match status" value="1"/>
</dbReference>
<accession>A0AAW0MBE7</accession>